<dbReference type="EMBL" id="CP117411">
    <property type="protein sequence ID" value="WCT75018.1"/>
    <property type="molecule type" value="Genomic_DNA"/>
</dbReference>
<evidence type="ECO:0000313" key="2">
    <source>
        <dbReference type="Proteomes" id="UP001220395"/>
    </source>
</evidence>
<gene>
    <name evidence="1" type="ORF">PQ455_07320</name>
</gene>
<dbReference type="InterPro" id="IPR010982">
    <property type="entry name" value="Lambda_DNA-bd_dom_sf"/>
</dbReference>
<dbReference type="RefSeq" id="WP_273690519.1">
    <property type="nucleotide sequence ID" value="NZ_CP117411.1"/>
</dbReference>
<dbReference type="SUPFAM" id="SSF47413">
    <property type="entry name" value="lambda repressor-like DNA-binding domains"/>
    <property type="match status" value="1"/>
</dbReference>
<name>A0ABY7TP46_9SPHN</name>
<protein>
    <submittedName>
        <fullName evidence="1">YdaS family helix-turn-helix protein</fullName>
    </submittedName>
</protein>
<dbReference type="Pfam" id="PF15943">
    <property type="entry name" value="YdaS_toxin"/>
    <property type="match status" value="1"/>
</dbReference>
<organism evidence="1 2">
    <name type="scientific">Sphingomonas naphthae</name>
    <dbReference type="NCBI Taxonomy" id="1813468"/>
    <lineage>
        <taxon>Bacteria</taxon>
        <taxon>Pseudomonadati</taxon>
        <taxon>Pseudomonadota</taxon>
        <taxon>Alphaproteobacteria</taxon>
        <taxon>Sphingomonadales</taxon>
        <taxon>Sphingomonadaceae</taxon>
        <taxon>Sphingomonas</taxon>
    </lineage>
</organism>
<dbReference type="InterPro" id="IPR031856">
    <property type="entry name" value="YdaS_toxin-like"/>
</dbReference>
<dbReference type="Gene3D" id="1.10.260.40">
    <property type="entry name" value="lambda repressor-like DNA-binding domains"/>
    <property type="match status" value="1"/>
</dbReference>
<accession>A0ABY7TP46</accession>
<evidence type="ECO:0000313" key="1">
    <source>
        <dbReference type="EMBL" id="WCT75018.1"/>
    </source>
</evidence>
<proteinExistence type="predicted"/>
<sequence length="91" mass="10113">MTTRNIPLGDDAPERLALLRAIKLLGGNKSEVARVCGCTQANIFQIVEYRRRLPAEFVLPLEARTGVSRHELRPDIYPLEPAVSRATDITA</sequence>
<dbReference type="Proteomes" id="UP001220395">
    <property type="component" value="Chromosome"/>
</dbReference>
<keyword evidence="2" id="KW-1185">Reference proteome</keyword>
<reference evidence="1 2" key="1">
    <citation type="submission" date="2023-02" db="EMBL/GenBank/DDBJ databases">
        <title>Genome sequence of Sphingomonas naphthae.</title>
        <authorList>
            <person name="Kim S."/>
            <person name="Heo J."/>
            <person name="Kwon S.-W."/>
        </authorList>
    </citation>
    <scope>NUCLEOTIDE SEQUENCE [LARGE SCALE GENOMIC DNA]</scope>
    <source>
        <strain evidence="1 2">KACC 18716</strain>
    </source>
</reference>